<feature type="domain" description="F-box" evidence="1">
    <location>
        <begin position="165"/>
        <end position="211"/>
    </location>
</feature>
<gene>
    <name evidence="2" type="ORF">NUU61_004526</name>
</gene>
<comment type="caution">
    <text evidence="2">The sequence shown here is derived from an EMBL/GenBank/DDBJ whole genome shotgun (WGS) entry which is preliminary data.</text>
</comment>
<protein>
    <recommendedName>
        <fullName evidence="1">F-box domain-containing protein</fullName>
    </recommendedName>
</protein>
<keyword evidence="3" id="KW-1185">Reference proteome</keyword>
<accession>A0A9W9FLE9</accession>
<dbReference type="Pfam" id="PF24539">
    <property type="entry name" value="DUF7600"/>
    <property type="match status" value="1"/>
</dbReference>
<evidence type="ECO:0000259" key="1">
    <source>
        <dbReference type="PROSITE" id="PS50181"/>
    </source>
</evidence>
<dbReference type="RefSeq" id="XP_056513135.1">
    <property type="nucleotide sequence ID" value="XM_056655108.1"/>
</dbReference>
<dbReference type="InterPro" id="IPR056021">
    <property type="entry name" value="DUF7600"/>
</dbReference>
<evidence type="ECO:0000313" key="3">
    <source>
        <dbReference type="Proteomes" id="UP001141434"/>
    </source>
</evidence>
<dbReference type="Gene3D" id="1.20.1280.50">
    <property type="match status" value="1"/>
</dbReference>
<reference evidence="2" key="2">
    <citation type="journal article" date="2023" name="IMA Fungus">
        <title>Comparative genomic study of the Penicillium genus elucidates a diverse pangenome and 15 lateral gene transfer events.</title>
        <authorList>
            <person name="Petersen C."/>
            <person name="Sorensen T."/>
            <person name="Nielsen M.R."/>
            <person name="Sondergaard T.E."/>
            <person name="Sorensen J.L."/>
            <person name="Fitzpatrick D.A."/>
            <person name="Frisvad J.C."/>
            <person name="Nielsen K.L."/>
        </authorList>
    </citation>
    <scope>NUCLEOTIDE SEQUENCE</scope>
    <source>
        <strain evidence="2">IBT 34128</strain>
    </source>
</reference>
<dbReference type="Pfam" id="PF12937">
    <property type="entry name" value="F-box-like"/>
    <property type="match status" value="1"/>
</dbReference>
<dbReference type="InterPro" id="IPR001810">
    <property type="entry name" value="F-box_dom"/>
</dbReference>
<dbReference type="Proteomes" id="UP001141434">
    <property type="component" value="Unassembled WGS sequence"/>
</dbReference>
<dbReference type="PROSITE" id="PS50181">
    <property type="entry name" value="FBOX"/>
    <property type="match status" value="1"/>
</dbReference>
<evidence type="ECO:0000313" key="2">
    <source>
        <dbReference type="EMBL" id="KAJ5102304.1"/>
    </source>
</evidence>
<organism evidence="2 3">
    <name type="scientific">Penicillium alfredii</name>
    <dbReference type="NCBI Taxonomy" id="1506179"/>
    <lineage>
        <taxon>Eukaryota</taxon>
        <taxon>Fungi</taxon>
        <taxon>Dikarya</taxon>
        <taxon>Ascomycota</taxon>
        <taxon>Pezizomycotina</taxon>
        <taxon>Eurotiomycetes</taxon>
        <taxon>Eurotiomycetidae</taxon>
        <taxon>Eurotiales</taxon>
        <taxon>Aspergillaceae</taxon>
        <taxon>Penicillium</taxon>
    </lineage>
</organism>
<dbReference type="EMBL" id="JAPMSZ010000005">
    <property type="protein sequence ID" value="KAJ5102304.1"/>
    <property type="molecule type" value="Genomic_DNA"/>
</dbReference>
<reference evidence="2" key="1">
    <citation type="submission" date="2022-11" db="EMBL/GenBank/DDBJ databases">
        <authorList>
            <person name="Petersen C."/>
        </authorList>
    </citation>
    <scope>NUCLEOTIDE SEQUENCE</scope>
    <source>
        <strain evidence="2">IBT 34128</strain>
    </source>
</reference>
<dbReference type="GeneID" id="81394276"/>
<name>A0A9W9FLE9_9EURO</name>
<proteinExistence type="predicted"/>
<sequence>MCPCDICWIEVGEGCEWTLRVRMLYPVEGIYQLSGVGIYHFDMWDASHYLVKVPTKGDSDCAELLTFDISKFNSTRLSRDTFIFHDACWRIIQTCFEDVSIPLAQLAVVLSLVPKFEKVDEDCVYGAEDPTKHVDAEEIVRLAKRQPKSISAAPRSKMILHHPTRDTFAILPPEITFEIARHLEIIDFYNVRLVSRWMGRLFDEPAFWATRFEVNRERGFLSCLWAKRPKEYARNDWRSLYTCSSLPNLCASLQRRNRIWRRGQWIKDVITMRMQSDQTEATRESDSNLDWREIQAHLRCDSDLPLHEFPCYVRAVQTQSARIPRNLTAIVVSFIREGSMTYVTGLQLLSEHEVISLGYIRLGSPIVPVSSDFSGFVVAVDKRGIHALQAIANGVASSWIGDMEGRCVTRRLALQEPIQGIEVCCDVSANPVTPLGECYINMEGAEEYKIVRLAVAQQTPEKKRQLRGTVRDSMFQNALWLPLHPPQDVFFNPGSFLGGDLQVPGFRPLAWAMFGGRDGSDLCSLTDISIGTTQDRLKQIQFWHENVCPGRESISLELGKFPERWSDRCWAQPNIYKIDGPGGERISEIAAVIDKRAHDIKSRYFPDGVPLYYRACFPNFPSDLSTVMN</sequence>
<dbReference type="OrthoDB" id="4369067at2759"/>
<dbReference type="SUPFAM" id="SSF81383">
    <property type="entry name" value="F-box domain"/>
    <property type="match status" value="1"/>
</dbReference>
<dbReference type="AlphaFoldDB" id="A0A9W9FLE9"/>
<dbReference type="InterPro" id="IPR036047">
    <property type="entry name" value="F-box-like_dom_sf"/>
</dbReference>